<dbReference type="EC" id="2.8.1.7" evidence="3"/>
<dbReference type="Proteomes" id="UP001596990">
    <property type="component" value="Unassembled WGS sequence"/>
</dbReference>
<comment type="cofactor">
    <cofactor evidence="1">
        <name>pyridoxal 5'-phosphate</name>
        <dbReference type="ChEBI" id="CHEBI:597326"/>
    </cofactor>
</comment>
<accession>A0ABW3KZY6</accession>
<dbReference type="InterPro" id="IPR010969">
    <property type="entry name" value="Cys_dSase-rel_unknwn_funct"/>
</dbReference>
<dbReference type="GO" id="GO:0008483">
    <property type="term" value="F:transaminase activity"/>
    <property type="evidence" value="ECO:0007669"/>
    <property type="project" value="UniProtKB-KW"/>
</dbReference>
<evidence type="ECO:0000313" key="8">
    <source>
        <dbReference type="Proteomes" id="UP001596990"/>
    </source>
</evidence>
<organism evidence="7 8">
    <name type="scientific">Thalassobacillus hwangdonensis</name>
    <dbReference type="NCBI Taxonomy" id="546108"/>
    <lineage>
        <taxon>Bacteria</taxon>
        <taxon>Bacillati</taxon>
        <taxon>Bacillota</taxon>
        <taxon>Bacilli</taxon>
        <taxon>Bacillales</taxon>
        <taxon>Bacillaceae</taxon>
        <taxon>Thalassobacillus</taxon>
    </lineage>
</organism>
<evidence type="ECO:0000256" key="1">
    <source>
        <dbReference type="ARBA" id="ARBA00001933"/>
    </source>
</evidence>
<dbReference type="NCBIfam" id="TIGR01977">
    <property type="entry name" value="am_tr_V_EF2568"/>
    <property type="match status" value="1"/>
</dbReference>
<evidence type="ECO:0000256" key="5">
    <source>
        <dbReference type="ARBA" id="ARBA00050776"/>
    </source>
</evidence>
<keyword evidence="7" id="KW-0032">Aminotransferase</keyword>
<comment type="caution">
    <text evidence="7">The sequence shown here is derived from an EMBL/GenBank/DDBJ whole genome shotgun (WGS) entry which is preliminary data.</text>
</comment>
<dbReference type="PANTHER" id="PTHR43586">
    <property type="entry name" value="CYSTEINE DESULFURASE"/>
    <property type="match status" value="1"/>
</dbReference>
<dbReference type="PIRSF" id="PIRSF005572">
    <property type="entry name" value="NifS"/>
    <property type="match status" value="1"/>
</dbReference>
<keyword evidence="8" id="KW-1185">Reference proteome</keyword>
<evidence type="ECO:0000256" key="3">
    <source>
        <dbReference type="ARBA" id="ARBA00012239"/>
    </source>
</evidence>
<evidence type="ECO:0000259" key="6">
    <source>
        <dbReference type="Pfam" id="PF00266"/>
    </source>
</evidence>
<reference evidence="8" key="1">
    <citation type="journal article" date="2019" name="Int. J. Syst. Evol. Microbiol.">
        <title>The Global Catalogue of Microorganisms (GCM) 10K type strain sequencing project: providing services to taxonomists for standard genome sequencing and annotation.</title>
        <authorList>
            <consortium name="The Broad Institute Genomics Platform"/>
            <consortium name="The Broad Institute Genome Sequencing Center for Infectious Disease"/>
            <person name="Wu L."/>
            <person name="Ma J."/>
        </authorList>
    </citation>
    <scope>NUCLEOTIDE SEQUENCE [LARGE SCALE GENOMIC DNA]</scope>
    <source>
        <strain evidence="8">CCUG 56607</strain>
    </source>
</reference>
<gene>
    <name evidence="7" type="ORF">ACFQ2J_09570</name>
</gene>
<protein>
    <recommendedName>
        <fullName evidence="3">cysteine desulfurase</fullName>
        <ecNumber evidence="3">2.8.1.7</ecNumber>
    </recommendedName>
</protein>
<dbReference type="EMBL" id="JBHTKL010000005">
    <property type="protein sequence ID" value="MFD1019417.1"/>
    <property type="molecule type" value="Genomic_DNA"/>
</dbReference>
<dbReference type="Gene3D" id="3.90.1150.10">
    <property type="entry name" value="Aspartate Aminotransferase, domain 1"/>
    <property type="match status" value="1"/>
</dbReference>
<dbReference type="Gene3D" id="3.40.640.10">
    <property type="entry name" value="Type I PLP-dependent aspartate aminotransferase-like (Major domain)"/>
    <property type="match status" value="1"/>
</dbReference>
<dbReference type="InterPro" id="IPR016454">
    <property type="entry name" value="Cysteine_dSase"/>
</dbReference>
<feature type="domain" description="Aminotransferase class V" evidence="6">
    <location>
        <begin position="4"/>
        <end position="365"/>
    </location>
</feature>
<dbReference type="InterPro" id="IPR015422">
    <property type="entry name" value="PyrdxlP-dep_Trfase_small"/>
</dbReference>
<dbReference type="InterPro" id="IPR015424">
    <property type="entry name" value="PyrdxlP-dep_Trfase"/>
</dbReference>
<evidence type="ECO:0000256" key="2">
    <source>
        <dbReference type="ARBA" id="ARBA00010447"/>
    </source>
</evidence>
<dbReference type="Pfam" id="PF00266">
    <property type="entry name" value="Aminotran_5"/>
    <property type="match status" value="1"/>
</dbReference>
<dbReference type="SUPFAM" id="SSF53383">
    <property type="entry name" value="PLP-dependent transferases"/>
    <property type="match status" value="1"/>
</dbReference>
<keyword evidence="7" id="KW-0808">Transferase</keyword>
<name>A0ABW3KZY6_9BACI</name>
<evidence type="ECO:0000256" key="4">
    <source>
        <dbReference type="ARBA" id="ARBA00022898"/>
    </source>
</evidence>
<comment type="similarity">
    <text evidence="2">Belongs to the class-V pyridoxal-phosphate-dependent aminotransferase family. Csd subfamily.</text>
</comment>
<sequence length="379" mass="41055">MDIIYLDHAASSFPKPPGVSQAMIEAVEKYAANPGRGTHRLAEQAGGVIEKTRRMLATKFGVSNPNHVLFFSNATAALNQALKGYPFKKGDHVITTSFEHNSVRRPLEYLKEAAGIDVTYIEGNSANLLEGMKMAMRPETVLLAVSHASNVTGEVAPLKDMIELAKSKDIKVLVDASQTAGHFPIHMKDEGIDMLAFPGHKRLLGPQGTGALLVEGKIELNPIHHGGTGSFSELPGQPDQWPERFESGTLNTPGIAGWHAALKQLEAIVSRETDLTKLLIQELRMVKDVVIYGEIDGFRMPVVAFNIGDIPSHEVGMILDSHYGIAVRAGMHCSPTTHVHFGTENQGAVRASIGPFTTESDIDALVKAVKEIRDGYLEA</sequence>
<dbReference type="InterPro" id="IPR015421">
    <property type="entry name" value="PyrdxlP-dep_Trfase_major"/>
</dbReference>
<dbReference type="RefSeq" id="WP_386059263.1">
    <property type="nucleotide sequence ID" value="NZ_JBHTKL010000005.1"/>
</dbReference>
<proteinExistence type="inferred from homology"/>
<dbReference type="PANTHER" id="PTHR43586:SF4">
    <property type="entry name" value="ISOPENICILLIN N EPIMERASE"/>
    <property type="match status" value="1"/>
</dbReference>
<keyword evidence="4" id="KW-0663">Pyridoxal phosphate</keyword>
<dbReference type="InterPro" id="IPR000192">
    <property type="entry name" value="Aminotrans_V_dom"/>
</dbReference>
<comment type="catalytic activity">
    <reaction evidence="5">
        <text>(sulfur carrier)-H + L-cysteine = (sulfur carrier)-SH + L-alanine</text>
        <dbReference type="Rhea" id="RHEA:43892"/>
        <dbReference type="Rhea" id="RHEA-COMP:14737"/>
        <dbReference type="Rhea" id="RHEA-COMP:14739"/>
        <dbReference type="ChEBI" id="CHEBI:29917"/>
        <dbReference type="ChEBI" id="CHEBI:35235"/>
        <dbReference type="ChEBI" id="CHEBI:57972"/>
        <dbReference type="ChEBI" id="CHEBI:64428"/>
        <dbReference type="EC" id="2.8.1.7"/>
    </reaction>
</comment>
<evidence type="ECO:0000313" key="7">
    <source>
        <dbReference type="EMBL" id="MFD1019417.1"/>
    </source>
</evidence>